<name>A0A948WY94_9BACT</name>
<dbReference type="EMBL" id="JAHLFW010000023">
    <property type="protein sequence ID" value="MBU3837163.1"/>
    <property type="molecule type" value="Genomic_DNA"/>
</dbReference>
<protein>
    <submittedName>
        <fullName evidence="1">Uncharacterized protein</fullName>
    </submittedName>
</protein>
<sequence>MELREYLDSFEEKLQLEILRLCTNYKFLGGSLLATDDIDNYWEVLAPEYIADAVEQVQDYPTVSVAWAAYLGMAVAYGWDIDWNTISKAKYKDYYGEQGFDDMDEHLIRDIIGIPLESEEAKNIEEIIRRCAQKAIDLIRHEQIEPQSPTAFHVFARAVRVMYRTGAAIQLKRMGYKFEKVNFGDC</sequence>
<evidence type="ECO:0000313" key="2">
    <source>
        <dbReference type="Proteomes" id="UP000783796"/>
    </source>
</evidence>
<dbReference type="Proteomes" id="UP000783796">
    <property type="component" value="Unassembled WGS sequence"/>
</dbReference>
<reference evidence="1" key="1">
    <citation type="journal article" date="2021" name="PeerJ">
        <title>Extensive microbial diversity within the chicken gut microbiome revealed by metagenomics and culture.</title>
        <authorList>
            <person name="Gilroy R."/>
            <person name="Ravi A."/>
            <person name="Getino M."/>
            <person name="Pursley I."/>
            <person name="Horton D.L."/>
            <person name="Alikhan N.F."/>
            <person name="Baker D."/>
            <person name="Gharbi K."/>
            <person name="Hall N."/>
            <person name="Watson M."/>
            <person name="Adriaenssens E.M."/>
            <person name="Foster-Nyarko E."/>
            <person name="Jarju S."/>
            <person name="Secka A."/>
            <person name="Antonio M."/>
            <person name="Oren A."/>
            <person name="Chaudhuri R.R."/>
            <person name="La Ragione R."/>
            <person name="Hildebrand F."/>
            <person name="Pallen M.J."/>
        </authorList>
    </citation>
    <scope>NUCLEOTIDE SEQUENCE</scope>
    <source>
        <strain evidence="1">G4-2901</strain>
    </source>
</reference>
<dbReference type="AlphaFoldDB" id="A0A948WY94"/>
<reference evidence="1" key="2">
    <citation type="submission" date="2021-04" db="EMBL/GenBank/DDBJ databases">
        <authorList>
            <person name="Gilroy R."/>
        </authorList>
    </citation>
    <scope>NUCLEOTIDE SEQUENCE</scope>
    <source>
        <strain evidence="1">G4-2901</strain>
    </source>
</reference>
<gene>
    <name evidence="1" type="ORF">H9777_02320</name>
</gene>
<accession>A0A948WY94</accession>
<evidence type="ECO:0000313" key="1">
    <source>
        <dbReference type="EMBL" id="MBU3837163.1"/>
    </source>
</evidence>
<organism evidence="1 2">
    <name type="scientific">Candidatus Phocaeicola faecigallinarum</name>
    <dbReference type="NCBI Taxonomy" id="2838732"/>
    <lineage>
        <taxon>Bacteria</taxon>
        <taxon>Pseudomonadati</taxon>
        <taxon>Bacteroidota</taxon>
        <taxon>Bacteroidia</taxon>
        <taxon>Bacteroidales</taxon>
        <taxon>Bacteroidaceae</taxon>
        <taxon>Phocaeicola</taxon>
    </lineage>
</organism>
<proteinExistence type="predicted"/>
<comment type="caution">
    <text evidence="1">The sequence shown here is derived from an EMBL/GenBank/DDBJ whole genome shotgun (WGS) entry which is preliminary data.</text>
</comment>